<keyword evidence="10 14" id="KW-1015">Disulfide bond</keyword>
<dbReference type="FunFam" id="2.40.155.10:FF:000001">
    <property type="entry name" value="Nidogen 1"/>
    <property type="match status" value="1"/>
</dbReference>
<evidence type="ECO:0000256" key="3">
    <source>
        <dbReference type="ARBA" id="ARBA00022530"/>
    </source>
</evidence>
<dbReference type="Pfam" id="PF06119">
    <property type="entry name" value="NIDO"/>
    <property type="match status" value="1"/>
</dbReference>
<dbReference type="SUPFAM" id="SSF57196">
    <property type="entry name" value="EGF/Laminin"/>
    <property type="match status" value="2"/>
</dbReference>
<dbReference type="SUPFAM" id="SSF57610">
    <property type="entry name" value="Thyroglobulin type-1 domain"/>
    <property type="match status" value="1"/>
</dbReference>
<dbReference type="Pfam" id="PF07645">
    <property type="entry name" value="EGF_CA"/>
    <property type="match status" value="1"/>
</dbReference>
<dbReference type="PROSITE" id="PS50993">
    <property type="entry name" value="NIDOGEN_G2"/>
    <property type="match status" value="1"/>
</dbReference>
<dbReference type="InterPro" id="IPR011042">
    <property type="entry name" value="6-blade_b-propeller_TolB-like"/>
</dbReference>
<dbReference type="FunFam" id="2.10.25.10:FF:000270">
    <property type="entry name" value="Nidogen 1"/>
    <property type="match status" value="1"/>
</dbReference>
<keyword evidence="6" id="KW-0677">Repeat</keyword>
<dbReference type="InParanoid" id="A0A4W3ID15"/>
<evidence type="ECO:0000256" key="1">
    <source>
        <dbReference type="ARBA" id="ARBA00004302"/>
    </source>
</evidence>
<reference evidence="22" key="2">
    <citation type="journal article" date="2007" name="PLoS Biol.">
        <title>Survey sequencing and comparative analysis of the elephant shark (Callorhinchus milii) genome.</title>
        <authorList>
            <person name="Venkatesh B."/>
            <person name="Kirkness E.F."/>
            <person name="Loh Y.H."/>
            <person name="Halpern A.L."/>
            <person name="Lee A.P."/>
            <person name="Johnson J."/>
            <person name="Dandona N."/>
            <person name="Viswanathan L.D."/>
            <person name="Tay A."/>
            <person name="Venter J.C."/>
            <person name="Strausberg R.L."/>
            <person name="Brenner S."/>
        </authorList>
    </citation>
    <scope>NUCLEOTIDE SEQUENCE [LARGE SCALE GENOMIC DNA]</scope>
</reference>
<dbReference type="SUPFAM" id="SSF57184">
    <property type="entry name" value="Growth factor receptor domain"/>
    <property type="match status" value="1"/>
</dbReference>
<dbReference type="GO" id="GO:0060070">
    <property type="term" value="P:canonical Wnt signaling pathway"/>
    <property type="evidence" value="ECO:0007669"/>
    <property type="project" value="TreeGrafter"/>
</dbReference>
<dbReference type="InterPro" id="IPR050778">
    <property type="entry name" value="Cueball_EGF_LRP_Nidogen"/>
</dbReference>
<keyword evidence="11" id="KW-0325">Glycoprotein</keyword>
<dbReference type="SMART" id="SM00179">
    <property type="entry name" value="EGF_CA"/>
    <property type="match status" value="4"/>
</dbReference>
<protein>
    <submittedName>
        <fullName evidence="21">Nidogen 1</fullName>
    </submittedName>
</protein>
<dbReference type="InterPro" id="IPR024731">
    <property type="entry name" value="NELL2-like_EGF"/>
</dbReference>
<dbReference type="Gene3D" id="2.120.10.30">
    <property type="entry name" value="TolB, C-terminal domain"/>
    <property type="match status" value="1"/>
</dbReference>
<dbReference type="Pfam" id="PF00058">
    <property type="entry name" value="Ldl_recept_b"/>
    <property type="match status" value="3"/>
</dbReference>
<dbReference type="CDD" id="cd00255">
    <property type="entry name" value="nidG2"/>
    <property type="match status" value="1"/>
</dbReference>
<evidence type="ECO:0000256" key="9">
    <source>
        <dbReference type="ARBA" id="ARBA00022889"/>
    </source>
</evidence>
<evidence type="ECO:0000256" key="12">
    <source>
        <dbReference type="PROSITE-ProRule" id="PRU00076"/>
    </source>
</evidence>
<feature type="repeat" description="LDL-receptor class B" evidence="13">
    <location>
        <begin position="1117"/>
        <end position="1159"/>
    </location>
</feature>
<organism evidence="21 22">
    <name type="scientific">Callorhinchus milii</name>
    <name type="common">Ghost shark</name>
    <dbReference type="NCBI Taxonomy" id="7868"/>
    <lineage>
        <taxon>Eukaryota</taxon>
        <taxon>Metazoa</taxon>
        <taxon>Chordata</taxon>
        <taxon>Craniata</taxon>
        <taxon>Vertebrata</taxon>
        <taxon>Chondrichthyes</taxon>
        <taxon>Holocephali</taxon>
        <taxon>Chimaeriformes</taxon>
        <taxon>Callorhinchidae</taxon>
        <taxon>Callorhinchus</taxon>
    </lineage>
</organism>
<keyword evidence="4 12" id="KW-0245">EGF-like domain</keyword>
<name>A0A4W3ID15_CALMI</name>
<proteinExistence type="predicted"/>
<feature type="domain" description="EGF-like" evidence="17">
    <location>
        <begin position="847"/>
        <end position="883"/>
    </location>
</feature>
<keyword evidence="15" id="KW-1133">Transmembrane helix</keyword>
<dbReference type="Pfam" id="PF12662">
    <property type="entry name" value="cEGF"/>
    <property type="match status" value="1"/>
</dbReference>
<keyword evidence="7" id="KW-0106">Calcium</keyword>
<dbReference type="InterPro" id="IPR000716">
    <property type="entry name" value="Thyroglobulin_1"/>
</dbReference>
<sequence length="1309" mass="146289">MLVRRRRCTLQFELLLLLLLLLQAVTVRSVSRSELFPHGEGVGDSLVEPGDDATSQPVRLNQHLHFFDRAVSSLYVGTNGILTLDKPPREVDYVDLFPPRFGAIAPFLADLDTSDALGKIFYRQDSTPYTLQRIALMVNQGFHQLSFIPENAFIATWEDVRAYKDLQQGDQPQSKVIGPEPTFGLRFAMLLVEEDILRFGGFILKNKFKMYIQSAHFCGYFLNSLLIWKLIISKTQRTGIQTESEFKNFIEFDTNSGNRGVWVFQLGSSTNSTIVPGEVSEHLAAESIPNAFNIAATTIDHPSSRYLDVVENGPENEDIELNEEFATPLEPGVYKIDSQLDVKEQPPKYPHYVEHVPVPNPVEAQQVQFEHPQFPNQRVELLDTEFDLHYSYVGEGAVGLMQPDICQRCYYGFPPWSVSLYNILFFSLVFTYNTERQQTCASSRDVCSNHAQCKDYPKGFCCHCSPGYYGNGKQCVAEGSPQRVNGKVNGKIFVGNSPVPVEIEDIDLHSYVVVNDGRSYTAISRIPTALGWALLPLSSVGSIIGWMFALEQPGYENGFSIVGGEFTRRAEVTFSPGNEKLVITQQFSGIDEHHHLTIATTLEGRVPDIPAESTVHIEPYNELYHHSSSAIMTSSNVQYTIEPPGGATQERSFQLKQTISFHSCIHDDATRVMPATQQLTVDRTFVLYDRNEQILRYAMSNKIGPVRDDSSDMNQNPCYTGTHRCDTNAACRPEEGNRFVCECSAGFYGDGISCYDVDECRIDSTICGNHAECNNQPGTFRCECFSGYQFAADGRTCVLIQRPVNPCQTGIHSCDSPERARCIYTGDSGHICTCLPGFTGDGKSCEDIDECQPNRCHPYAQCYNTPGSFSCQCGPGYQGDGFQCTGKDVFWVHKARITLYKLTSKELQFVNILFSSYNPCTCLFVLLQKKIGSEGATQCERHRDSVLEIPEPRGPRPTRYIPQCDGNGNYIPTQCHQSTTICWCVDKNGEEIPGTRTHPGIRPPCLATVVPPVVIGPTTRPDVIPLPPGTHLLFAQSGKIEHVPVEAGGLKKGEAMTLLHDKIVIGVAHDCLEKMVYWTDIAGHTINRASLQGGEPVTVIRTGLESPEGIAVDHLGRNIFWTDSGLDRIEVAKMDGSQRRVLFSSGLVNPRAIVTDSARGNIYWTDWNRDAPKIETSYMDGTNRRVLVKDDLGLPNGLTYDPFTSLLCWADAGTRRLECMSPNQTGRRKVLEDIQYPFGITSYGRNLYYTDWRRDAVIAVDRISGRESDEQQPRKRSRLYGITVAYSQCPPGNKLLPNWPLVFVKLHPF</sequence>
<dbReference type="Gene3D" id="2.40.155.10">
    <property type="entry name" value="Green fluorescent protein"/>
    <property type="match status" value="1"/>
</dbReference>
<evidence type="ECO:0000259" key="17">
    <source>
        <dbReference type="PROSITE" id="PS50026"/>
    </source>
</evidence>
<dbReference type="PANTHER" id="PTHR46513:SF6">
    <property type="entry name" value="NIDOGEN-1"/>
    <property type="match status" value="1"/>
</dbReference>
<dbReference type="Gene3D" id="2.10.25.10">
    <property type="entry name" value="Laminin"/>
    <property type="match status" value="4"/>
</dbReference>
<evidence type="ECO:0000259" key="18">
    <source>
        <dbReference type="PROSITE" id="PS50993"/>
    </source>
</evidence>
<dbReference type="PROSITE" id="PS00484">
    <property type="entry name" value="THYROGLOBULIN_1_1"/>
    <property type="match status" value="1"/>
</dbReference>
<dbReference type="GeneTree" id="ENSGT00940000156318"/>
<dbReference type="InterPro" id="IPR009017">
    <property type="entry name" value="GFP"/>
</dbReference>
<dbReference type="PROSITE" id="PS51120">
    <property type="entry name" value="LDLRB"/>
    <property type="match status" value="3"/>
</dbReference>
<feature type="domain" description="EGF-like" evidence="17">
    <location>
        <begin position="714"/>
        <end position="755"/>
    </location>
</feature>
<dbReference type="InterPro" id="IPR000152">
    <property type="entry name" value="EGF-type_Asp/Asn_hydroxyl_site"/>
</dbReference>
<comment type="subcellular location">
    <subcellularLocation>
        <location evidence="1">Secreted</location>
        <location evidence="1">Extracellular space</location>
        <location evidence="1">Extracellular matrix</location>
        <location evidence="1">Basement membrane</location>
    </subcellularLocation>
</comment>
<keyword evidence="15" id="KW-0472">Membrane</keyword>
<dbReference type="InterPro" id="IPR006605">
    <property type="entry name" value="G2_nidogen/fibulin_G2F"/>
</dbReference>
<dbReference type="GO" id="GO:0042813">
    <property type="term" value="F:Wnt receptor activity"/>
    <property type="evidence" value="ECO:0007669"/>
    <property type="project" value="TreeGrafter"/>
</dbReference>
<evidence type="ECO:0000313" key="22">
    <source>
        <dbReference type="Proteomes" id="UP000314986"/>
    </source>
</evidence>
<evidence type="ECO:0000313" key="21">
    <source>
        <dbReference type="Ensembl" id="ENSCMIP00000026652.1"/>
    </source>
</evidence>
<dbReference type="STRING" id="7868.ENSCMIP00000026652"/>
<dbReference type="Proteomes" id="UP000314986">
    <property type="component" value="Unassembled WGS sequence"/>
</dbReference>
<evidence type="ECO:0000256" key="15">
    <source>
        <dbReference type="SAM" id="Phobius"/>
    </source>
</evidence>
<evidence type="ECO:0000256" key="13">
    <source>
        <dbReference type="PROSITE-ProRule" id="PRU00461"/>
    </source>
</evidence>
<dbReference type="Pfam" id="PF00086">
    <property type="entry name" value="Thyroglobulin_1"/>
    <property type="match status" value="1"/>
</dbReference>
<feature type="domain" description="EGF-like" evidence="17">
    <location>
        <begin position="756"/>
        <end position="798"/>
    </location>
</feature>
<feature type="transmembrane region" description="Helical" evidence="15">
    <location>
        <begin position="413"/>
        <end position="432"/>
    </location>
</feature>
<evidence type="ECO:0000259" key="20">
    <source>
        <dbReference type="PROSITE" id="PS51220"/>
    </source>
</evidence>
<dbReference type="PROSITE" id="PS00010">
    <property type="entry name" value="ASX_HYDROXYL"/>
    <property type="match status" value="3"/>
</dbReference>
<evidence type="ECO:0000256" key="11">
    <source>
        <dbReference type="ARBA" id="ARBA00023180"/>
    </source>
</evidence>
<feature type="domain" description="Thyroglobulin type-1" evidence="19">
    <location>
        <begin position="936"/>
        <end position="1005"/>
    </location>
</feature>
<keyword evidence="3" id="KW-0272">Extracellular matrix</keyword>
<dbReference type="PROSITE" id="PS51162">
    <property type="entry name" value="THYROGLOBULIN_1_2"/>
    <property type="match status" value="1"/>
</dbReference>
<dbReference type="PROSITE" id="PS01187">
    <property type="entry name" value="EGF_CA"/>
    <property type="match status" value="1"/>
</dbReference>
<gene>
    <name evidence="21" type="primary">nid1a</name>
</gene>
<feature type="domain" description="Nidogen G2 beta-barrel" evidence="18">
    <location>
        <begin position="480"/>
        <end position="713"/>
    </location>
</feature>
<evidence type="ECO:0000256" key="5">
    <source>
        <dbReference type="ARBA" id="ARBA00022729"/>
    </source>
</evidence>
<dbReference type="SUPFAM" id="SSF63825">
    <property type="entry name" value="YWTD domain"/>
    <property type="match status" value="1"/>
</dbReference>
<keyword evidence="22" id="KW-1185">Reference proteome</keyword>
<dbReference type="InterPro" id="IPR018097">
    <property type="entry name" value="EGF_Ca-bd_CS"/>
</dbReference>
<keyword evidence="15" id="KW-0812">Transmembrane</keyword>
<dbReference type="InterPro" id="IPR049883">
    <property type="entry name" value="NOTCH1_EGF-like"/>
</dbReference>
<dbReference type="Pfam" id="PF07474">
    <property type="entry name" value="G2F"/>
    <property type="match status" value="1"/>
</dbReference>
<feature type="repeat" description="LDL-receptor class B" evidence="13">
    <location>
        <begin position="1160"/>
        <end position="1204"/>
    </location>
</feature>
<dbReference type="GO" id="GO:0017147">
    <property type="term" value="F:Wnt-protein binding"/>
    <property type="evidence" value="ECO:0007669"/>
    <property type="project" value="TreeGrafter"/>
</dbReference>
<dbReference type="InterPro" id="IPR000033">
    <property type="entry name" value="LDLR_classB_rpt"/>
</dbReference>
<evidence type="ECO:0000256" key="7">
    <source>
        <dbReference type="ARBA" id="ARBA00022837"/>
    </source>
</evidence>
<accession>A0A4W3ID15</accession>
<dbReference type="PROSITE" id="PS51220">
    <property type="entry name" value="NIDO"/>
    <property type="match status" value="1"/>
</dbReference>
<evidence type="ECO:0000256" key="14">
    <source>
        <dbReference type="PROSITE-ProRule" id="PRU00500"/>
    </source>
</evidence>
<dbReference type="InterPro" id="IPR003886">
    <property type="entry name" value="NIDO_dom"/>
</dbReference>
<dbReference type="GO" id="GO:0005886">
    <property type="term" value="C:plasma membrane"/>
    <property type="evidence" value="ECO:0007669"/>
    <property type="project" value="TreeGrafter"/>
</dbReference>
<feature type="repeat" description="LDL-receptor class B" evidence="13">
    <location>
        <begin position="1074"/>
        <end position="1116"/>
    </location>
</feature>
<evidence type="ECO:0000259" key="19">
    <source>
        <dbReference type="PROSITE" id="PS51162"/>
    </source>
</evidence>
<dbReference type="CDD" id="cd00054">
    <property type="entry name" value="EGF_CA"/>
    <property type="match status" value="3"/>
</dbReference>
<dbReference type="FunFam" id="2.10.25.10:FF:000139">
    <property type="entry name" value="Fibulin-1"/>
    <property type="match status" value="1"/>
</dbReference>
<evidence type="ECO:0000256" key="4">
    <source>
        <dbReference type="ARBA" id="ARBA00022536"/>
    </source>
</evidence>
<dbReference type="InterPro" id="IPR009030">
    <property type="entry name" value="Growth_fac_rcpt_cys_sf"/>
</dbReference>
<dbReference type="Ensembl" id="ENSCMIT00000027082.1">
    <property type="protein sequence ID" value="ENSCMIP00000026652.1"/>
    <property type="gene ID" value="ENSCMIG00000011608.1"/>
</dbReference>
<feature type="chain" id="PRO_5021364978" evidence="16">
    <location>
        <begin position="25"/>
        <end position="1309"/>
    </location>
</feature>
<dbReference type="SMART" id="SM00181">
    <property type="entry name" value="EGF"/>
    <property type="match status" value="5"/>
</dbReference>
<dbReference type="GO" id="GO:0007160">
    <property type="term" value="P:cell-matrix adhesion"/>
    <property type="evidence" value="ECO:0007669"/>
    <property type="project" value="InterPro"/>
</dbReference>
<evidence type="ECO:0000256" key="2">
    <source>
        <dbReference type="ARBA" id="ARBA00022525"/>
    </source>
</evidence>
<dbReference type="FunFam" id="2.120.10.30:FF:000030">
    <property type="entry name" value="Nidogen 1"/>
    <property type="match status" value="1"/>
</dbReference>
<dbReference type="Pfam" id="PF00008">
    <property type="entry name" value="EGF"/>
    <property type="match status" value="1"/>
</dbReference>
<feature type="transmembrane region" description="Helical" evidence="15">
    <location>
        <begin position="529"/>
        <end position="549"/>
    </location>
</feature>
<dbReference type="SMART" id="SM00211">
    <property type="entry name" value="TY"/>
    <property type="match status" value="1"/>
</dbReference>
<dbReference type="PROSITE" id="PS01186">
    <property type="entry name" value="EGF_2"/>
    <property type="match status" value="4"/>
</dbReference>
<dbReference type="GO" id="GO:0005509">
    <property type="term" value="F:calcium ion binding"/>
    <property type="evidence" value="ECO:0007669"/>
    <property type="project" value="InterPro"/>
</dbReference>
<reference evidence="22" key="1">
    <citation type="journal article" date="2006" name="Science">
        <title>Ancient noncoding elements conserved in the human genome.</title>
        <authorList>
            <person name="Venkatesh B."/>
            <person name="Kirkness E.F."/>
            <person name="Loh Y.H."/>
            <person name="Halpern A.L."/>
            <person name="Lee A.P."/>
            <person name="Johnson J."/>
            <person name="Dandona N."/>
            <person name="Viswanathan L.D."/>
            <person name="Tay A."/>
            <person name="Venter J.C."/>
            <person name="Strausberg R.L."/>
            <person name="Brenner S."/>
        </authorList>
    </citation>
    <scope>NUCLEOTIDE SEQUENCE [LARGE SCALE GENOMIC DNA]</scope>
</reference>
<dbReference type="PANTHER" id="PTHR46513">
    <property type="entry name" value="VITELLOGENIN RECEPTOR-LIKE PROTEIN-RELATED-RELATED"/>
    <property type="match status" value="1"/>
</dbReference>
<feature type="signal peptide" evidence="16">
    <location>
        <begin position="1"/>
        <end position="24"/>
    </location>
</feature>
<reference evidence="21" key="5">
    <citation type="submission" date="2025-09" db="UniProtKB">
        <authorList>
            <consortium name="Ensembl"/>
        </authorList>
    </citation>
    <scope>IDENTIFICATION</scope>
</reference>
<evidence type="ECO:0000256" key="16">
    <source>
        <dbReference type="SAM" id="SignalP"/>
    </source>
</evidence>
<feature type="domain" description="EGF-like" evidence="17">
    <location>
        <begin position="436"/>
        <end position="476"/>
    </location>
</feature>
<feature type="disulfide bond" evidence="14">
    <location>
        <begin position="975"/>
        <end position="982"/>
    </location>
</feature>
<evidence type="ECO:0000256" key="10">
    <source>
        <dbReference type="ARBA" id="ARBA00023157"/>
    </source>
</evidence>
<keyword evidence="2" id="KW-0964">Secreted</keyword>
<dbReference type="SMART" id="SM00135">
    <property type="entry name" value="LY"/>
    <property type="match status" value="5"/>
</dbReference>
<keyword evidence="8" id="KW-0084">Basement membrane</keyword>
<evidence type="ECO:0000256" key="6">
    <source>
        <dbReference type="ARBA" id="ARBA00022737"/>
    </source>
</evidence>
<comment type="caution">
    <text evidence="12">Lacks conserved residue(s) required for the propagation of feature annotation.</text>
</comment>
<reference evidence="21" key="4">
    <citation type="submission" date="2025-08" db="UniProtKB">
        <authorList>
            <consortium name="Ensembl"/>
        </authorList>
    </citation>
    <scope>IDENTIFICATION</scope>
</reference>
<keyword evidence="5 16" id="KW-0732">Signal</keyword>
<keyword evidence="9" id="KW-0130">Cell adhesion</keyword>
<reference evidence="22" key="3">
    <citation type="journal article" date="2014" name="Nature">
        <title>Elephant shark genome provides unique insights into gnathostome evolution.</title>
        <authorList>
            <consortium name="International Elephant Shark Genome Sequencing Consortium"/>
            <person name="Venkatesh B."/>
            <person name="Lee A.P."/>
            <person name="Ravi V."/>
            <person name="Maurya A.K."/>
            <person name="Lian M.M."/>
            <person name="Swann J.B."/>
            <person name="Ohta Y."/>
            <person name="Flajnik M.F."/>
            <person name="Sutoh Y."/>
            <person name="Kasahara M."/>
            <person name="Hoon S."/>
            <person name="Gangu V."/>
            <person name="Roy S.W."/>
            <person name="Irimia M."/>
            <person name="Korzh V."/>
            <person name="Kondrychyn I."/>
            <person name="Lim Z.W."/>
            <person name="Tay B.H."/>
            <person name="Tohari S."/>
            <person name="Kong K.W."/>
            <person name="Ho S."/>
            <person name="Lorente-Galdos B."/>
            <person name="Quilez J."/>
            <person name="Marques-Bonet T."/>
            <person name="Raney B.J."/>
            <person name="Ingham P.W."/>
            <person name="Tay A."/>
            <person name="Hillier L.W."/>
            <person name="Minx P."/>
            <person name="Boehm T."/>
            <person name="Wilson R.K."/>
            <person name="Brenner S."/>
            <person name="Warren W.C."/>
        </authorList>
    </citation>
    <scope>NUCLEOTIDE SEQUENCE [LARGE SCALE GENOMIC DNA]</scope>
</reference>
<dbReference type="SMART" id="SM00682">
    <property type="entry name" value="G2F"/>
    <property type="match status" value="1"/>
</dbReference>
<dbReference type="SUPFAM" id="SSF54511">
    <property type="entry name" value="GFP-like"/>
    <property type="match status" value="1"/>
</dbReference>
<evidence type="ECO:0000256" key="8">
    <source>
        <dbReference type="ARBA" id="ARBA00022869"/>
    </source>
</evidence>
<dbReference type="InterPro" id="IPR001881">
    <property type="entry name" value="EGF-like_Ca-bd_dom"/>
</dbReference>
<dbReference type="PROSITE" id="PS50026">
    <property type="entry name" value="EGF_3"/>
    <property type="match status" value="5"/>
</dbReference>
<dbReference type="CDD" id="cd00191">
    <property type="entry name" value="TY"/>
    <property type="match status" value="1"/>
</dbReference>
<feature type="domain" description="EGF-like" evidence="17">
    <location>
        <begin position="803"/>
        <end position="846"/>
    </location>
</feature>
<dbReference type="InterPro" id="IPR000742">
    <property type="entry name" value="EGF"/>
</dbReference>
<dbReference type="Pfam" id="PF12947">
    <property type="entry name" value="EGF_3"/>
    <property type="match status" value="2"/>
</dbReference>
<dbReference type="SMART" id="SM00539">
    <property type="entry name" value="NIDO"/>
    <property type="match status" value="1"/>
</dbReference>
<feature type="domain" description="NIDO" evidence="20">
    <location>
        <begin position="106"/>
        <end position="269"/>
    </location>
</feature>
<dbReference type="InterPro" id="IPR036857">
    <property type="entry name" value="Thyroglobulin_1_sf"/>
</dbReference>
<dbReference type="InterPro" id="IPR026823">
    <property type="entry name" value="cEGF"/>
</dbReference>
<dbReference type="GO" id="GO:0005604">
    <property type="term" value="C:basement membrane"/>
    <property type="evidence" value="ECO:0007669"/>
    <property type="project" value="UniProtKB-SubCell"/>
</dbReference>
<dbReference type="Gene3D" id="4.10.800.10">
    <property type="entry name" value="Thyroglobulin type-1"/>
    <property type="match status" value="1"/>
</dbReference>